<dbReference type="Proteomes" id="UP001390339">
    <property type="component" value="Unassembled WGS sequence"/>
</dbReference>
<protein>
    <submittedName>
        <fullName evidence="4">Pfs domain protein</fullName>
    </submittedName>
</protein>
<feature type="region of interest" description="Disordered" evidence="2">
    <location>
        <begin position="1380"/>
        <end position="1474"/>
    </location>
</feature>
<evidence type="ECO:0000256" key="1">
    <source>
        <dbReference type="ARBA" id="ARBA00022737"/>
    </source>
</evidence>
<reference evidence="4 5" key="1">
    <citation type="journal article" date="2024" name="IMA Fungus">
        <title>Apiospora arundinis, a panoply of carbohydrate-active enzymes and secondary metabolites.</title>
        <authorList>
            <person name="Sorensen T."/>
            <person name="Petersen C."/>
            <person name="Muurmann A.T."/>
            <person name="Christiansen J.V."/>
            <person name="Brundto M.L."/>
            <person name="Overgaard C.K."/>
            <person name="Boysen A.T."/>
            <person name="Wollenberg R.D."/>
            <person name="Larsen T.O."/>
            <person name="Sorensen J.L."/>
            <person name="Nielsen K.L."/>
            <person name="Sondergaard T.E."/>
        </authorList>
    </citation>
    <scope>NUCLEOTIDE SEQUENCE [LARGE SCALE GENOMIC DNA]</scope>
    <source>
        <strain evidence="4 5">AAU 773</strain>
    </source>
</reference>
<dbReference type="EMBL" id="JAPCWZ010000003">
    <property type="protein sequence ID" value="KAK8875138.1"/>
    <property type="molecule type" value="Genomic_DNA"/>
</dbReference>
<evidence type="ECO:0000313" key="5">
    <source>
        <dbReference type="Proteomes" id="UP001390339"/>
    </source>
</evidence>
<gene>
    <name evidence="4" type="ORF">PGQ11_005652</name>
</gene>
<sequence length="1474" mass="165735">MMEGWYQIHEWCQPPEWHKYLKDAFAEFQMVLHDEQREELNKATIIPDQHDIVLFAAQLDATHRVATSQKNGPGYASRIEPLLMSTVYFSNILRQHHPELSSIIWGTISSTMMWRRFNALVARSLLESRDQEFKQHLDNIRNCRETFDRVLVLAKADSGGSGKTIVTSSIIEHIQNDKSSLGCTLLYLFVPSNGNGSLKTRTFLESILRQCIQGLEIIPKVVIDNVRRLRSIGDFYTLFRQVTSTHQKLYILVDGLDEYDVEDQQNAVKLLATLVSTHENIHLFLTSRADLREEIQRNFEELEQLPLDCEATYRDIEIYVQGFLDRALDTGELRLDDPTLALEIKLTLTEGSQGSFLWVCEKLREICLQRSHESIQHILSNIRSGITESVTQVKGHQLAQLPMDTSSKYTSVFDRSLDETGDDSTRLTSEIPQDMAKVEVAESTYTSAIPNSQAYIQEFVGSLFKVSEQPDVDTLERIAELLPNLLRGFALSLGGERSGAENLEVMKFIHASRGKIVERFVQYYIRDRDDGVSLRRSSSDMSLATKIDQWSPELVTEDPNLMTAPPPPDTVAFGDPDQTEIENEDGNDDVQVAKYREIVAESAAFRWLQCRLNREIDMDSSKANVMHAISSKIRETLHSAPESRLISRHRGPRVFETTFASTWDPLAFVRGQEYVEEPGDALARAIVLVQGVDGNTQALSCSEYLSRTWHMCGEDLMSLIKQVVQSYVVILFDNTKLTAWLESSGYLSLKVVGVVDTIAEIGEMYGWMTVALSDAPTKAIIRATPILDIHPDRDGNIFRATFSCRPNGPLEASDGQCWWDLFRNPTIVCGFPVRCRQPAAPKGLEVTLPTLGGLLGAKRLTIIGDLLLLRGFCTMVVPTSYAGDTVRWHVLFNEDGSRIASTDDRIHDVAGDFRLAKHLTPSVLETRRHIIGWCRDVRNFAGNNPQSAVAPCLEISKKAQGTKGAQYKVRKSGLARPESRFAFDRITVSGGQFLTAGGSVAIGKKDRSARAVKATDYHKQLDWVEKRHVVLYNCHDRCGWLVDGLSALLHLTRAWIAHRREQDKPVEFEDDDIIEARPPLAYTGRRAAYSLLTNEDNMALRIYEKRRTRVEEISRKGKEKEEETILKTTRTWHEFPDLVGDICQTLGLLFDIQTDTKTLDGINFKIRRSPRRNLEGWDFHDVATNADPLWPKAASLHEWGWGWVDLVRGINAVVLFGNGFGDIIQPGRSPTSAGPTEGSTENTSCTHWATLPKRQDLLATTTAVLEDIMNETHQEDRPRPLFQLHSGIYWHSPDRVFDGCQCNTQASESTITNVSKAWGQRKQQHICDRIRVLLPTHFPSLHQADLRSPALPLPKHGAAIFGHSFQFRLKWPVEAGSTPRVMQSTEPVEMTITSPEGERVHESNMTSSTSNSEARTASTSSRVPEGSSSQTSTVASSVTAPSTAAPTDTAPSSRKRRDGFQSLLPGRWRKGRKG</sequence>
<dbReference type="Gene3D" id="3.40.50.300">
    <property type="entry name" value="P-loop containing nucleotide triphosphate hydrolases"/>
    <property type="match status" value="1"/>
</dbReference>
<dbReference type="PANTHER" id="PTHR10039:SF10">
    <property type="entry name" value="NACHT DOMAIN-CONTAINING PROTEIN"/>
    <property type="match status" value="1"/>
</dbReference>
<dbReference type="InterPro" id="IPR056884">
    <property type="entry name" value="NPHP3-like_N"/>
</dbReference>
<dbReference type="Pfam" id="PF24883">
    <property type="entry name" value="NPHP3_N"/>
    <property type="match status" value="1"/>
</dbReference>
<evidence type="ECO:0000313" key="4">
    <source>
        <dbReference type="EMBL" id="KAK8875138.1"/>
    </source>
</evidence>
<keyword evidence="5" id="KW-1185">Reference proteome</keyword>
<evidence type="ECO:0000256" key="2">
    <source>
        <dbReference type="SAM" id="MobiDB-lite"/>
    </source>
</evidence>
<comment type="caution">
    <text evidence="4">The sequence shown here is derived from an EMBL/GenBank/DDBJ whole genome shotgun (WGS) entry which is preliminary data.</text>
</comment>
<proteinExistence type="predicted"/>
<evidence type="ECO:0000259" key="3">
    <source>
        <dbReference type="Pfam" id="PF24883"/>
    </source>
</evidence>
<feature type="domain" description="Nephrocystin 3-like N-terminal" evidence="3">
    <location>
        <begin position="159"/>
        <end position="288"/>
    </location>
</feature>
<accession>A0ABR2JC80</accession>
<feature type="compositionally biased region" description="Low complexity" evidence="2">
    <location>
        <begin position="1427"/>
        <end position="1452"/>
    </location>
</feature>
<dbReference type="PANTHER" id="PTHR10039">
    <property type="entry name" value="AMELOGENIN"/>
    <property type="match status" value="1"/>
</dbReference>
<organism evidence="4 5">
    <name type="scientific">Apiospora arundinis</name>
    <dbReference type="NCBI Taxonomy" id="335852"/>
    <lineage>
        <taxon>Eukaryota</taxon>
        <taxon>Fungi</taxon>
        <taxon>Dikarya</taxon>
        <taxon>Ascomycota</taxon>
        <taxon>Pezizomycotina</taxon>
        <taxon>Sordariomycetes</taxon>
        <taxon>Xylariomycetidae</taxon>
        <taxon>Amphisphaeriales</taxon>
        <taxon>Apiosporaceae</taxon>
        <taxon>Apiospora</taxon>
    </lineage>
</organism>
<name>A0ABR2JC80_9PEZI</name>
<feature type="compositionally biased region" description="Low complexity" evidence="2">
    <location>
        <begin position="1403"/>
        <end position="1413"/>
    </location>
</feature>
<feature type="compositionally biased region" description="Polar residues" evidence="2">
    <location>
        <begin position="1380"/>
        <end position="1394"/>
    </location>
</feature>
<keyword evidence="1" id="KW-0677">Repeat</keyword>
<dbReference type="InterPro" id="IPR027417">
    <property type="entry name" value="P-loop_NTPase"/>
</dbReference>